<accession>A0A845SA34</accession>
<evidence type="ECO:0000313" key="1">
    <source>
        <dbReference type="EMBL" id="NCU63086.1"/>
    </source>
</evidence>
<evidence type="ECO:0000313" key="2">
    <source>
        <dbReference type="Proteomes" id="UP000572953"/>
    </source>
</evidence>
<gene>
    <name evidence="1" type="ORF">EBV78_03230</name>
</gene>
<name>A0A845SA34_9PROT</name>
<protein>
    <submittedName>
        <fullName evidence="1">Cobalamin biosynthesis protein CobT</fullName>
    </submittedName>
</protein>
<sequence>MENEKQAENFKIAISSTIKALAKKQDLNILFSDATTKESNIINLPKINFNSIDEYQNIRALADSEALKIKYSNSELLKKFEPRGMIAKNIYKSAEKIRYEKLGSENFAGINLNFKNYYQKKFNEQSEETYNSIEKAFDIILANHL</sequence>
<feature type="non-terminal residue" evidence="1">
    <location>
        <position position="145"/>
    </location>
</feature>
<proteinExistence type="predicted"/>
<dbReference type="AlphaFoldDB" id="A0A845SA34"/>
<dbReference type="GO" id="GO:0009236">
    <property type="term" value="P:cobalamin biosynthetic process"/>
    <property type="evidence" value="ECO:0007669"/>
    <property type="project" value="InterPro"/>
</dbReference>
<dbReference type="InterPro" id="IPR006538">
    <property type="entry name" value="CobT"/>
</dbReference>
<comment type="caution">
    <text evidence="1">The sequence shown here is derived from an EMBL/GenBank/DDBJ whole genome shotgun (WGS) entry which is preliminary data.</text>
</comment>
<dbReference type="Pfam" id="PF06213">
    <property type="entry name" value="CobT"/>
    <property type="match status" value="1"/>
</dbReference>
<organism evidence="1 2">
    <name type="scientific">Candidatus Fonsibacter lacus</name>
    <dbReference type="NCBI Taxonomy" id="2576439"/>
    <lineage>
        <taxon>Bacteria</taxon>
        <taxon>Pseudomonadati</taxon>
        <taxon>Pseudomonadota</taxon>
        <taxon>Alphaproteobacteria</taxon>
        <taxon>Candidatus Pelagibacterales</taxon>
        <taxon>Candidatus Pelagibacterales incertae sedis</taxon>
        <taxon>Candidatus Fonsibacter</taxon>
    </lineage>
</organism>
<dbReference type="Proteomes" id="UP000572953">
    <property type="component" value="Unassembled WGS sequence"/>
</dbReference>
<dbReference type="EMBL" id="RGGN01000111">
    <property type="protein sequence ID" value="NCU63086.1"/>
    <property type="molecule type" value="Genomic_DNA"/>
</dbReference>
<reference evidence="1 2" key="1">
    <citation type="submission" date="2018-10" db="EMBL/GenBank/DDBJ databases">
        <title>Iterative Subtractive Binning of Freshwater Chronoseries Metagenomes Recovers Nearly Complete Genomes from over Four Hundred Novel Species.</title>
        <authorList>
            <person name="Rodriguez-R L.M."/>
            <person name="Tsementzi D."/>
            <person name="Luo C."/>
            <person name="Konstantinidis K.T."/>
        </authorList>
    </citation>
    <scope>NUCLEOTIDE SEQUENCE [LARGE SCALE GENOMIC DNA]</scope>
    <source>
        <strain evidence="1">WB7_2B_003</strain>
    </source>
</reference>